<feature type="region of interest" description="Disordered" evidence="1">
    <location>
        <begin position="148"/>
        <end position="262"/>
    </location>
</feature>
<gene>
    <name evidence="2" type="ORF">FIBRA_00959</name>
</gene>
<feature type="compositionally biased region" description="Low complexity" evidence="1">
    <location>
        <begin position="195"/>
        <end position="232"/>
    </location>
</feature>
<sequence>MVSLSPQVVSPALSTSSYDYISAKSTSDAMSPSYRALSDAASSDGDEIVWSVSDLSLSRTSISGVLSQGERRSRSPTTVSEEDFIVLSRTMSPARLNAVTTSSRKLHSDAMQALEREITAAISALTLAQPSPQTAPPSRPTRFDIRRAVGISSETTSSVRLPSPKKGKKKGKEIAVGGVNASRAKGEKKEKKVKALASPSPAASSAASSPKTKAVGGTPAPSSPSKKGASPPATSPPVSPSKKSKAKRVTGPTSTNLLVPTTSSGLGERAIVDDVSEAGDNTASDALYHDAVEYISTFLSQPGIKSGSNLKLLQALIIELGLSSLPSLPHSLRAAKAFLKSHVFLNVRDYLAVRGQGLDALRRVMHPNRSSLMREIRSGKRVPVKHVKDSGLNVLLITCH</sequence>
<feature type="compositionally biased region" description="Polar residues" evidence="1">
    <location>
        <begin position="251"/>
        <end position="262"/>
    </location>
</feature>
<protein>
    <submittedName>
        <fullName evidence="2">Uncharacterized protein</fullName>
    </submittedName>
</protein>
<name>J4I881_9APHY</name>
<organism evidence="2 3">
    <name type="scientific">Fibroporia radiculosa</name>
    <dbReference type="NCBI Taxonomy" id="599839"/>
    <lineage>
        <taxon>Eukaryota</taxon>
        <taxon>Fungi</taxon>
        <taxon>Dikarya</taxon>
        <taxon>Basidiomycota</taxon>
        <taxon>Agaricomycotina</taxon>
        <taxon>Agaricomycetes</taxon>
        <taxon>Polyporales</taxon>
        <taxon>Fibroporiaceae</taxon>
        <taxon>Fibroporia</taxon>
    </lineage>
</organism>
<evidence type="ECO:0000313" key="3">
    <source>
        <dbReference type="Proteomes" id="UP000006352"/>
    </source>
</evidence>
<dbReference type="GeneID" id="24093862"/>
<dbReference type="EMBL" id="HE796907">
    <property type="protein sequence ID" value="CCL98951.1"/>
    <property type="molecule type" value="Genomic_DNA"/>
</dbReference>
<dbReference type="HOGENOM" id="CLU_070625_0_0_1"/>
<dbReference type="RefSeq" id="XP_012178234.1">
    <property type="nucleotide sequence ID" value="XM_012322844.1"/>
</dbReference>
<keyword evidence="3" id="KW-1185">Reference proteome</keyword>
<accession>J4I881</accession>
<evidence type="ECO:0000256" key="1">
    <source>
        <dbReference type="SAM" id="MobiDB-lite"/>
    </source>
</evidence>
<dbReference type="AlphaFoldDB" id="J4I881"/>
<evidence type="ECO:0000313" key="2">
    <source>
        <dbReference type="EMBL" id="CCL98951.1"/>
    </source>
</evidence>
<dbReference type="OrthoDB" id="2596481at2759"/>
<reference evidence="2 3" key="1">
    <citation type="journal article" date="2012" name="Appl. Environ. Microbiol.">
        <title>Short-read sequencing for genomic analysis of the brown rot fungus Fibroporia radiculosa.</title>
        <authorList>
            <person name="Tang J.D."/>
            <person name="Perkins A.D."/>
            <person name="Sonstegard T.S."/>
            <person name="Schroeder S.G."/>
            <person name="Burgess S.C."/>
            <person name="Diehl S.V."/>
        </authorList>
    </citation>
    <scope>NUCLEOTIDE SEQUENCE [LARGE SCALE GENOMIC DNA]</scope>
    <source>
        <strain evidence="2 3">TFFH 294</strain>
    </source>
</reference>
<dbReference type="Proteomes" id="UP000006352">
    <property type="component" value="Unassembled WGS sequence"/>
</dbReference>
<proteinExistence type="predicted"/>
<dbReference type="InParanoid" id="J4I881"/>